<evidence type="ECO:0000256" key="6">
    <source>
        <dbReference type="ARBA" id="ARBA00023004"/>
    </source>
</evidence>
<keyword evidence="5" id="KW-0560">Oxidoreductase</keyword>
<evidence type="ECO:0000259" key="8">
    <source>
        <dbReference type="PROSITE" id="PS51007"/>
    </source>
</evidence>
<dbReference type="PROSITE" id="PS51007">
    <property type="entry name" value="CYTC"/>
    <property type="match status" value="2"/>
</dbReference>
<dbReference type="Proteomes" id="UP000539372">
    <property type="component" value="Unassembled WGS sequence"/>
</dbReference>
<keyword evidence="6 7" id="KW-0408">Iron</keyword>
<proteinExistence type="predicted"/>
<accession>A0A7Y0DWJ5</accession>
<evidence type="ECO:0000256" key="3">
    <source>
        <dbReference type="ARBA" id="ARBA00022723"/>
    </source>
</evidence>
<organism evidence="9 10">
    <name type="scientific">Pacificispira spongiicola</name>
    <dbReference type="NCBI Taxonomy" id="2729598"/>
    <lineage>
        <taxon>Bacteria</taxon>
        <taxon>Pseudomonadati</taxon>
        <taxon>Pseudomonadota</taxon>
        <taxon>Alphaproteobacteria</taxon>
        <taxon>Rhodospirillales</taxon>
        <taxon>Rhodospirillaceae</taxon>
        <taxon>Pacificispira</taxon>
    </lineage>
</organism>
<dbReference type="GO" id="GO:0004130">
    <property type="term" value="F:cytochrome-c peroxidase activity"/>
    <property type="evidence" value="ECO:0007669"/>
    <property type="project" value="TreeGrafter"/>
</dbReference>
<dbReference type="InterPro" id="IPR051395">
    <property type="entry name" value="Cytochrome_c_Peroxidase/MauG"/>
</dbReference>
<dbReference type="GO" id="GO:0009055">
    <property type="term" value="F:electron transfer activity"/>
    <property type="evidence" value="ECO:0007669"/>
    <property type="project" value="InterPro"/>
</dbReference>
<dbReference type="InterPro" id="IPR036909">
    <property type="entry name" value="Cyt_c-like_dom_sf"/>
</dbReference>
<evidence type="ECO:0000256" key="1">
    <source>
        <dbReference type="ARBA" id="ARBA00004196"/>
    </source>
</evidence>
<dbReference type="InterPro" id="IPR009056">
    <property type="entry name" value="Cyt_c-like_dom"/>
</dbReference>
<dbReference type="PANTHER" id="PTHR30600:SF10">
    <property type="entry name" value="BLL6722 PROTEIN"/>
    <property type="match status" value="1"/>
</dbReference>
<dbReference type="GO" id="GO:0046872">
    <property type="term" value="F:metal ion binding"/>
    <property type="evidence" value="ECO:0007669"/>
    <property type="project" value="UniProtKB-KW"/>
</dbReference>
<name>A0A7Y0DWJ5_9PROT</name>
<dbReference type="PANTHER" id="PTHR30600">
    <property type="entry name" value="CYTOCHROME C PEROXIDASE-RELATED"/>
    <property type="match status" value="1"/>
</dbReference>
<protein>
    <submittedName>
        <fullName evidence="9">C-type cytochrome</fullName>
    </submittedName>
</protein>
<sequence>MVVRSILSVTLTLGLVAGGLIGIRSSLAADAIYPTKEALGEALFFDTNLSKNRTMACATCHDPALAFTDPRETEVGRAVSLGDDGTSLGDRNTPTAAYARFSPKFQHVAGLIYKGGQFLDGREADLPGQAGGPPLNPIEMGMPDKAAVVARLQENPDYIDAFTRLYGDGVFQQPDAAYAAMADSITAFEMTPEFAPFDSKYDRFLRGEATLTDQEELGRLLFFSEQFTNCNLCHQLHDFGGTPKETFSNYQYHNIGVPVNAAVRAANGLGPDHVDHGLLENPAVDNPAEDGKFKVPTLRNVAVTGPYMHNGVFKDLRTVILFYDKYNSKSEARQINPETGKPWAAPEVPNTLSTKELTHGPALDDKRIDALVAFLKTLTDRRYEGLLEN</sequence>
<dbReference type="GO" id="GO:0020037">
    <property type="term" value="F:heme binding"/>
    <property type="evidence" value="ECO:0007669"/>
    <property type="project" value="InterPro"/>
</dbReference>
<dbReference type="Gene3D" id="1.10.760.10">
    <property type="entry name" value="Cytochrome c-like domain"/>
    <property type="match status" value="2"/>
</dbReference>
<dbReference type="GO" id="GO:0030313">
    <property type="term" value="C:cell envelope"/>
    <property type="evidence" value="ECO:0007669"/>
    <property type="project" value="UniProtKB-SubCell"/>
</dbReference>
<dbReference type="InterPro" id="IPR004852">
    <property type="entry name" value="Di-haem_cyt_c_peroxidsae"/>
</dbReference>
<keyword evidence="3 7" id="KW-0479">Metal-binding</keyword>
<dbReference type="Pfam" id="PF03150">
    <property type="entry name" value="CCP_MauG"/>
    <property type="match status" value="1"/>
</dbReference>
<keyword evidence="10" id="KW-1185">Reference proteome</keyword>
<evidence type="ECO:0000313" key="9">
    <source>
        <dbReference type="EMBL" id="NMM42925.1"/>
    </source>
</evidence>
<dbReference type="SUPFAM" id="SSF46626">
    <property type="entry name" value="Cytochrome c"/>
    <property type="match status" value="2"/>
</dbReference>
<dbReference type="AlphaFoldDB" id="A0A7Y0DWJ5"/>
<keyword evidence="2 7" id="KW-0349">Heme</keyword>
<evidence type="ECO:0000256" key="4">
    <source>
        <dbReference type="ARBA" id="ARBA00022729"/>
    </source>
</evidence>
<evidence type="ECO:0000256" key="5">
    <source>
        <dbReference type="ARBA" id="ARBA00023002"/>
    </source>
</evidence>
<reference evidence="9 10" key="1">
    <citation type="submission" date="2020-04" db="EMBL/GenBank/DDBJ databases">
        <title>Rhodospirillaceae bacterium KN72 isolated from deep sea.</title>
        <authorList>
            <person name="Zhang D.-C."/>
        </authorList>
    </citation>
    <scope>NUCLEOTIDE SEQUENCE [LARGE SCALE GENOMIC DNA]</scope>
    <source>
        <strain evidence="9 10">KN72</strain>
    </source>
</reference>
<gene>
    <name evidence="9" type="ORF">HH303_00440</name>
</gene>
<feature type="domain" description="Cytochrome c" evidence="8">
    <location>
        <begin position="35"/>
        <end position="156"/>
    </location>
</feature>
<feature type="domain" description="Cytochrome c" evidence="8">
    <location>
        <begin position="213"/>
        <end position="379"/>
    </location>
</feature>
<evidence type="ECO:0000256" key="2">
    <source>
        <dbReference type="ARBA" id="ARBA00022617"/>
    </source>
</evidence>
<evidence type="ECO:0000256" key="7">
    <source>
        <dbReference type="PROSITE-ProRule" id="PRU00433"/>
    </source>
</evidence>
<comment type="caution">
    <text evidence="9">The sequence shown here is derived from an EMBL/GenBank/DDBJ whole genome shotgun (WGS) entry which is preliminary data.</text>
</comment>
<dbReference type="EMBL" id="JABBNT010000001">
    <property type="protein sequence ID" value="NMM42925.1"/>
    <property type="molecule type" value="Genomic_DNA"/>
</dbReference>
<comment type="subcellular location">
    <subcellularLocation>
        <location evidence="1">Cell envelope</location>
    </subcellularLocation>
</comment>
<keyword evidence="4" id="KW-0732">Signal</keyword>
<evidence type="ECO:0000313" key="10">
    <source>
        <dbReference type="Proteomes" id="UP000539372"/>
    </source>
</evidence>